<gene>
    <name evidence="1" type="ORF">E7Y31_12635</name>
</gene>
<reference evidence="1 2" key="1">
    <citation type="submission" date="2019-04" db="EMBL/GenBank/DDBJ databases">
        <title>Draft genome sequences for three unisolated Alnus-infective Frankia Sp+ strains, AgTrS, AiOr and AvVan, the first sequenced Frankia strains able to sporulate in-planta.</title>
        <authorList>
            <person name="Bethencourt L."/>
            <person name="Vautrin F."/>
            <person name="Taib N."/>
            <person name="Dubost A."/>
            <person name="Castro-Garcia L."/>
            <person name="Imbaud O."/>
            <person name="Abrouk D."/>
            <person name="Fournier P."/>
            <person name="Briolay J."/>
            <person name="Nguyen A."/>
            <person name="Normand P."/>
            <person name="Fernandez M.P."/>
            <person name="Brochier-Armanet C."/>
            <person name="Herrera-Belaroussi A."/>
        </authorList>
    </citation>
    <scope>NUCLEOTIDE SEQUENCE [LARGE SCALE GENOMIC DNA]</scope>
    <source>
        <strain evidence="1 2">AvVan</strain>
    </source>
</reference>
<sequence>MTTFVVLMVVVLAVVMAEVRRRVRVSSWDGADLSDWHPRHRVPAGDVWAVTPPCGYGHWTLFAPGSRSGPWPYEGITPAAVHPVDGFGGDSDRLRLADVEAWMRPWIERVAGGAVVEMVEGWSEPYGPSGRLQEYVIYARVVIS</sequence>
<keyword evidence="2" id="KW-1185">Reference proteome</keyword>
<dbReference type="RefSeq" id="WP_136448329.1">
    <property type="nucleotide sequence ID" value="NZ_CADCWT010000281.1"/>
</dbReference>
<evidence type="ECO:0000313" key="1">
    <source>
        <dbReference type="EMBL" id="THJ74236.1"/>
    </source>
</evidence>
<comment type="caution">
    <text evidence="1">The sequence shown here is derived from an EMBL/GenBank/DDBJ whole genome shotgun (WGS) entry which is preliminary data.</text>
</comment>
<accession>A0A4S5EPR0</accession>
<dbReference type="Proteomes" id="UP000305282">
    <property type="component" value="Unassembled WGS sequence"/>
</dbReference>
<protein>
    <submittedName>
        <fullName evidence="1">Uncharacterized protein</fullName>
    </submittedName>
</protein>
<dbReference type="OrthoDB" id="3220379at2"/>
<name>A0A4S5EPR0_9ACTN</name>
<dbReference type="AlphaFoldDB" id="A0A4S5EPR0"/>
<evidence type="ECO:0000313" key="2">
    <source>
        <dbReference type="Proteomes" id="UP000305282"/>
    </source>
</evidence>
<proteinExistence type="predicted"/>
<dbReference type="EMBL" id="SSXH01000287">
    <property type="protein sequence ID" value="THJ74236.1"/>
    <property type="molecule type" value="Genomic_DNA"/>
</dbReference>
<organism evidence="1 2">
    <name type="scientific">Candidatus Frankia alpina</name>
    <dbReference type="NCBI Taxonomy" id="2699483"/>
    <lineage>
        <taxon>Bacteria</taxon>
        <taxon>Bacillati</taxon>
        <taxon>Actinomycetota</taxon>
        <taxon>Actinomycetes</taxon>
        <taxon>Frankiales</taxon>
        <taxon>Frankiaceae</taxon>
        <taxon>Frankia</taxon>
    </lineage>
</organism>